<dbReference type="GO" id="GO:0045892">
    <property type="term" value="P:negative regulation of DNA-templated transcription"/>
    <property type="evidence" value="ECO:0007669"/>
    <property type="project" value="InterPro"/>
</dbReference>
<dbReference type="InterPro" id="IPR036271">
    <property type="entry name" value="Tet_transcr_reg_TetR-rel_C_sf"/>
</dbReference>
<dbReference type="InterPro" id="IPR004111">
    <property type="entry name" value="Repressor_TetR_C"/>
</dbReference>
<feature type="DNA-binding region" description="H-T-H motif" evidence="5">
    <location>
        <begin position="37"/>
        <end position="56"/>
    </location>
</feature>
<evidence type="ECO:0000313" key="7">
    <source>
        <dbReference type="EMBL" id="MDA0564769.1"/>
    </source>
</evidence>
<evidence type="ECO:0000256" key="5">
    <source>
        <dbReference type="PROSITE-ProRule" id="PRU00335"/>
    </source>
</evidence>
<evidence type="ECO:0000256" key="1">
    <source>
        <dbReference type="ARBA" id="ARBA00022491"/>
    </source>
</evidence>
<keyword evidence="3 5" id="KW-0238">DNA-binding</keyword>
<evidence type="ECO:0000256" key="4">
    <source>
        <dbReference type="ARBA" id="ARBA00023163"/>
    </source>
</evidence>
<dbReference type="Proteomes" id="UP001140076">
    <property type="component" value="Unassembled WGS sequence"/>
</dbReference>
<keyword evidence="8" id="KW-1185">Reference proteome</keyword>
<dbReference type="Pfam" id="PF02909">
    <property type="entry name" value="TetR_C_1"/>
    <property type="match status" value="1"/>
</dbReference>
<protein>
    <submittedName>
        <fullName evidence="7">TetR/AcrR family transcriptional regulator C-terminal domain-containing protein</fullName>
    </submittedName>
</protein>
<sequence>MPQQTRRSSADRTTLTPRAVVDGALALADAHGLETVTIRRLATELGVTPMALYWHFRSKDDLLDGMVDRVYDRVHDRIAATLDPSAPWQRQLRGVLEAMVEVLRAHPATAPLLATRGTMSESGLRATEAVLGVLRRAGFSPDEATQVARHALSTVTDLVGQAGRATAPAEETDEAAAARRRARAHLAALPPDRFPHVIEAAGPLSACEDPDAHYAFGLDLLLAGIETTAARRR</sequence>
<feature type="domain" description="HTH tetR-type" evidence="6">
    <location>
        <begin position="14"/>
        <end position="74"/>
    </location>
</feature>
<dbReference type="InterPro" id="IPR009057">
    <property type="entry name" value="Homeodomain-like_sf"/>
</dbReference>
<dbReference type="InterPro" id="IPR001647">
    <property type="entry name" value="HTH_TetR"/>
</dbReference>
<dbReference type="RefSeq" id="WP_270072049.1">
    <property type="nucleotide sequence ID" value="NZ_JAJAQC010000015.1"/>
</dbReference>
<dbReference type="InterPro" id="IPR003012">
    <property type="entry name" value="Tet_transcr_reg_TetR"/>
</dbReference>
<keyword evidence="2" id="KW-0805">Transcription regulation</keyword>
<dbReference type="PRINTS" id="PR00455">
    <property type="entry name" value="HTHTETR"/>
</dbReference>
<dbReference type="InterPro" id="IPR050109">
    <property type="entry name" value="HTH-type_TetR-like_transc_reg"/>
</dbReference>
<dbReference type="AlphaFoldDB" id="A0A9X3NJ27"/>
<keyword evidence="1" id="KW-0678">Repressor</keyword>
<evidence type="ECO:0000256" key="2">
    <source>
        <dbReference type="ARBA" id="ARBA00023015"/>
    </source>
</evidence>
<dbReference type="PRINTS" id="PR00400">
    <property type="entry name" value="TETREPRESSOR"/>
</dbReference>
<evidence type="ECO:0000259" key="6">
    <source>
        <dbReference type="PROSITE" id="PS50977"/>
    </source>
</evidence>
<dbReference type="GO" id="GO:0000976">
    <property type="term" value="F:transcription cis-regulatory region binding"/>
    <property type="evidence" value="ECO:0007669"/>
    <property type="project" value="TreeGrafter"/>
</dbReference>
<proteinExistence type="predicted"/>
<dbReference type="PANTHER" id="PTHR30055:SF151">
    <property type="entry name" value="TRANSCRIPTIONAL REGULATORY PROTEIN"/>
    <property type="match status" value="1"/>
</dbReference>
<accession>A0A9X3NJ27</accession>
<dbReference type="GO" id="GO:0046677">
    <property type="term" value="P:response to antibiotic"/>
    <property type="evidence" value="ECO:0007669"/>
    <property type="project" value="InterPro"/>
</dbReference>
<name>A0A9X3NJ27_9ACTN</name>
<organism evidence="7 8">
    <name type="scientific">Streptomonospora mangrovi</name>
    <dbReference type="NCBI Taxonomy" id="2883123"/>
    <lineage>
        <taxon>Bacteria</taxon>
        <taxon>Bacillati</taxon>
        <taxon>Actinomycetota</taxon>
        <taxon>Actinomycetes</taxon>
        <taxon>Streptosporangiales</taxon>
        <taxon>Nocardiopsidaceae</taxon>
        <taxon>Streptomonospora</taxon>
    </lineage>
</organism>
<keyword evidence="4" id="KW-0804">Transcription</keyword>
<evidence type="ECO:0000313" key="8">
    <source>
        <dbReference type="Proteomes" id="UP001140076"/>
    </source>
</evidence>
<dbReference type="SUPFAM" id="SSF46689">
    <property type="entry name" value="Homeodomain-like"/>
    <property type="match status" value="1"/>
</dbReference>
<dbReference type="PROSITE" id="PS50977">
    <property type="entry name" value="HTH_TETR_2"/>
    <property type="match status" value="1"/>
</dbReference>
<dbReference type="SUPFAM" id="SSF48498">
    <property type="entry name" value="Tetracyclin repressor-like, C-terminal domain"/>
    <property type="match status" value="1"/>
</dbReference>
<comment type="caution">
    <text evidence="7">The sequence shown here is derived from an EMBL/GenBank/DDBJ whole genome shotgun (WGS) entry which is preliminary data.</text>
</comment>
<dbReference type="Gene3D" id="1.10.10.60">
    <property type="entry name" value="Homeodomain-like"/>
    <property type="match status" value="1"/>
</dbReference>
<dbReference type="Gene3D" id="1.10.357.10">
    <property type="entry name" value="Tetracycline Repressor, domain 2"/>
    <property type="match status" value="1"/>
</dbReference>
<reference evidence="7" key="1">
    <citation type="submission" date="2021-10" db="EMBL/GenBank/DDBJ databases">
        <title>Streptomonospora sp. nov., isolated from mangrove soil.</title>
        <authorList>
            <person name="Chen X."/>
            <person name="Ge X."/>
            <person name="Liu W."/>
        </authorList>
    </citation>
    <scope>NUCLEOTIDE SEQUENCE</scope>
    <source>
        <strain evidence="7">S1-112</strain>
    </source>
</reference>
<dbReference type="EMBL" id="JAJAQC010000015">
    <property type="protein sequence ID" value="MDA0564769.1"/>
    <property type="molecule type" value="Genomic_DNA"/>
</dbReference>
<gene>
    <name evidence="7" type="ORF">LG943_10600</name>
</gene>
<dbReference type="Pfam" id="PF00440">
    <property type="entry name" value="TetR_N"/>
    <property type="match status" value="1"/>
</dbReference>
<dbReference type="GO" id="GO:0003700">
    <property type="term" value="F:DNA-binding transcription factor activity"/>
    <property type="evidence" value="ECO:0007669"/>
    <property type="project" value="TreeGrafter"/>
</dbReference>
<evidence type="ECO:0000256" key="3">
    <source>
        <dbReference type="ARBA" id="ARBA00023125"/>
    </source>
</evidence>
<dbReference type="PANTHER" id="PTHR30055">
    <property type="entry name" value="HTH-TYPE TRANSCRIPTIONAL REGULATOR RUTR"/>
    <property type="match status" value="1"/>
</dbReference>